<feature type="transmembrane region" description="Helical" evidence="2">
    <location>
        <begin position="353"/>
        <end position="373"/>
    </location>
</feature>
<accession>A0A9P5S8S9</accession>
<proteinExistence type="predicted"/>
<keyword evidence="2" id="KW-1133">Transmembrane helix</keyword>
<feature type="region of interest" description="Disordered" evidence="1">
    <location>
        <begin position="1272"/>
        <end position="1314"/>
    </location>
</feature>
<dbReference type="EMBL" id="JAAAUQ010000029">
    <property type="protein sequence ID" value="KAF9156308.1"/>
    <property type="molecule type" value="Genomic_DNA"/>
</dbReference>
<dbReference type="OrthoDB" id="49386at2759"/>
<keyword evidence="2" id="KW-0812">Transmembrane</keyword>
<keyword evidence="2" id="KW-0472">Membrane</keyword>
<dbReference type="PANTHER" id="PTHR34391:SF1">
    <property type="entry name" value="UPF0658 GOLGI APPARATUS MEMBRANE PROTEIN C1952.10C-RELATED"/>
    <property type="match status" value="1"/>
</dbReference>
<evidence type="ECO:0000313" key="5">
    <source>
        <dbReference type="Proteomes" id="UP000748756"/>
    </source>
</evidence>
<feature type="compositionally biased region" description="Low complexity" evidence="1">
    <location>
        <begin position="1164"/>
        <end position="1180"/>
    </location>
</feature>
<feature type="transmembrane region" description="Helical" evidence="2">
    <location>
        <begin position="579"/>
        <end position="597"/>
    </location>
</feature>
<feature type="transmembrane region" description="Helical" evidence="2">
    <location>
        <begin position="515"/>
        <end position="537"/>
    </location>
</feature>
<reference evidence="4" key="1">
    <citation type="journal article" date="2020" name="Fungal Divers.">
        <title>Resolving the Mortierellaceae phylogeny through synthesis of multi-gene phylogenetics and phylogenomics.</title>
        <authorList>
            <person name="Vandepol N."/>
            <person name="Liber J."/>
            <person name="Desiro A."/>
            <person name="Na H."/>
            <person name="Kennedy M."/>
            <person name="Barry K."/>
            <person name="Grigoriev I.V."/>
            <person name="Miller A.N."/>
            <person name="O'Donnell K."/>
            <person name="Stajich J.E."/>
            <person name="Bonito G."/>
        </authorList>
    </citation>
    <scope>NUCLEOTIDE SEQUENCE</scope>
    <source>
        <strain evidence="4">NRRL 6426</strain>
    </source>
</reference>
<feature type="transmembrane region" description="Helical" evidence="2">
    <location>
        <begin position="465"/>
        <end position="489"/>
    </location>
</feature>
<feature type="region of interest" description="Disordered" evidence="1">
    <location>
        <begin position="705"/>
        <end position="729"/>
    </location>
</feature>
<feature type="region of interest" description="Disordered" evidence="1">
    <location>
        <begin position="1164"/>
        <end position="1183"/>
    </location>
</feature>
<feature type="transmembrane region" description="Helical" evidence="2">
    <location>
        <begin position="617"/>
        <end position="641"/>
    </location>
</feature>
<dbReference type="GO" id="GO:0005794">
    <property type="term" value="C:Golgi apparatus"/>
    <property type="evidence" value="ECO:0007669"/>
    <property type="project" value="TreeGrafter"/>
</dbReference>
<feature type="compositionally biased region" description="Gly residues" evidence="1">
    <location>
        <begin position="715"/>
        <end position="729"/>
    </location>
</feature>
<dbReference type="InterPro" id="IPR025209">
    <property type="entry name" value="DUF4209"/>
</dbReference>
<dbReference type="Proteomes" id="UP000748756">
    <property type="component" value="Unassembled WGS sequence"/>
</dbReference>
<evidence type="ECO:0000256" key="2">
    <source>
        <dbReference type="SAM" id="Phobius"/>
    </source>
</evidence>
<dbReference type="Pfam" id="PF13910">
    <property type="entry name" value="DUF4209"/>
    <property type="match status" value="1"/>
</dbReference>
<dbReference type="PANTHER" id="PTHR34391">
    <property type="entry name" value="UPF0658 GOLGI APPARATUS MEMBRANE PROTEIN C1952.10C-RELATED"/>
    <property type="match status" value="1"/>
</dbReference>
<feature type="domain" description="DUF4209" evidence="3">
    <location>
        <begin position="902"/>
        <end position="931"/>
    </location>
</feature>
<name>A0A9P5S8S9_9FUNG</name>
<evidence type="ECO:0000313" key="4">
    <source>
        <dbReference type="EMBL" id="KAF9156308.1"/>
    </source>
</evidence>
<feature type="compositionally biased region" description="Polar residues" evidence="1">
    <location>
        <begin position="1281"/>
        <end position="1302"/>
    </location>
</feature>
<evidence type="ECO:0000256" key="1">
    <source>
        <dbReference type="SAM" id="MobiDB-lite"/>
    </source>
</evidence>
<organism evidence="4 5">
    <name type="scientific">Linnemannia schmuckeri</name>
    <dbReference type="NCBI Taxonomy" id="64567"/>
    <lineage>
        <taxon>Eukaryota</taxon>
        <taxon>Fungi</taxon>
        <taxon>Fungi incertae sedis</taxon>
        <taxon>Mucoromycota</taxon>
        <taxon>Mortierellomycotina</taxon>
        <taxon>Mortierellomycetes</taxon>
        <taxon>Mortierellales</taxon>
        <taxon>Mortierellaceae</taxon>
        <taxon>Linnemannia</taxon>
    </lineage>
</organism>
<comment type="caution">
    <text evidence="4">The sequence shown here is derived from an EMBL/GenBank/DDBJ whole genome shotgun (WGS) entry which is preliminary data.</text>
</comment>
<keyword evidence="5" id="KW-1185">Reference proteome</keyword>
<gene>
    <name evidence="4" type="ORF">BG015_006153</name>
</gene>
<evidence type="ECO:0000259" key="3">
    <source>
        <dbReference type="Pfam" id="PF13910"/>
    </source>
</evidence>
<sequence>MQQFYHLHEYRRSEDHSSIRCYSTGDYHLDLTANTSNGLQGHQQGIYGYVQRPRTPDRDRKVVVNRTSMDEQMDESEGERDVGGSGSATTTTTINTTTALGPSTETLESSTTSTTTTAAATGMLSSPTSLTSSPSTLNNRHSLHSLPGGECPLSSSSSMMTMKMKAFEGGVNFNKMISSPPSPSSPLSISNSPPRPLSFQQYRPEYQVARPLTAHLNAPLAEGGGNETRRTSLLMRMEKNLYPYAYPMGDTDRQGNSMMPTSMVATNGLARGAGGAGAKVGTGVGAVVGEGGDADGDNGGGGDGVLELGGTLNAEEGGGDEDTVPEPCYVFSVPHWETIKAGLLPTSKPARDALMATIVLALITIALEAVLLYRHKVMTANLTGSAPASVGGSRRGGMSYEISFFRPLTVYYFIFILARVFAVGLLWDAVISYSGLQIWQHDQLVRDIGIPAEVLKGLGDKTTQIILFSQLGFQIAACLAITLLTWRLYSEFGWLVFQKLGADVSLRKMMKEYRLLFTLLKLDAFFFFGYAIQVAALTDKHWQKGLEEIAFAIPLSGIIILLGFCALRNENKVTMGGFISCLGLLIAYMIYRLVALYKTLTGDASTDPYFFSRKTMTVFAALTLFMTVLALVNAIVMLYNFNKGLKEAMQQYRVRRSGTIRSVTPSTHQTSVNGGCGVSATSLQNSSHHGLGGDTGVVVTGGKRLSNHRHSGVMNGSGPGLGGGGGSGGAIGGEMQQQQKSFIPAFVRDLVYFDKIQYRPSPSSDDPDTQSPSASPVEYISENGLIILDAMQTCLPIAVVQSHIPTASRPEDFDPFRRSCVAVLDKLTRLTLKQHQTHGYSDGVSEATKALLDLYDVDRLEPWLGQTGRRATEVWFEAFVREEYDQAWLVGSTVLEQLIVNILVMKTLMGSPLTLNIRNLLWHGFITPEDQIPLDAYGAMLIVTTMSIAMGIQQKLATGLQIRHVGLCPAAFEVIAENFQHGTNAKHNNDNDSDNGIDDDTTEIVVYVRDGEFATSGTWAAVDNLLQDLFLAAMGPRLRDRTSHGENNIYFTTDIRKEPWFDYYLGMVVFLLTLDSTTVPREYESMVEETRRWVRMHTERRFDEWSAIRKETVRALCMLLEYPGVVLLDATGKEGDVKDGIFGDGDPQDRIRSCLFAWPTRTMNTQNTSPSSNSNNINNNEDGEIRGMASNLPAWMLIVQSIQAATEKVMTKMKTFLELQRQRQLSSRSRRQLESMKPLVPGWLGMLAGCLALVEHFVILPEDDVDTKVGVWSDKKREGSPGNNTNNTPDKVDGNNNSTNSRKYGKKREEEKTVGTVVDKSSAAEIRLRLAIVNLLNKFVSNFERVKLSTIEAAWQDFVKSIDPILAEK</sequence>
<feature type="compositionally biased region" description="Low complexity" evidence="1">
    <location>
        <begin position="89"/>
        <end position="137"/>
    </location>
</feature>
<feature type="region of interest" description="Disordered" evidence="1">
    <location>
        <begin position="67"/>
        <end position="149"/>
    </location>
</feature>
<feature type="transmembrane region" description="Helical" evidence="2">
    <location>
        <begin position="408"/>
        <end position="427"/>
    </location>
</feature>
<dbReference type="InterPro" id="IPR040410">
    <property type="entry name" value="UPF0658_Golgi"/>
</dbReference>
<protein>
    <recommendedName>
        <fullName evidence="3">DUF4209 domain-containing protein</fullName>
    </recommendedName>
</protein>